<organism evidence="2 3">
    <name type="scientific">Erwinia aeris</name>
    <dbReference type="NCBI Taxonomy" id="3239803"/>
    <lineage>
        <taxon>Bacteria</taxon>
        <taxon>Pseudomonadati</taxon>
        <taxon>Pseudomonadota</taxon>
        <taxon>Gammaproteobacteria</taxon>
        <taxon>Enterobacterales</taxon>
        <taxon>Erwiniaceae</taxon>
        <taxon>Erwinia</taxon>
    </lineage>
</organism>
<evidence type="ECO:0000313" key="3">
    <source>
        <dbReference type="Proteomes" id="UP001565243"/>
    </source>
</evidence>
<comment type="caution">
    <text evidence="2">The sequence shown here is derived from an EMBL/GenBank/DDBJ whole genome shotgun (WGS) entry which is preliminary data.</text>
</comment>
<keyword evidence="3" id="KW-1185">Reference proteome</keyword>
<reference evidence="2 3" key="1">
    <citation type="submission" date="2024-07" db="EMBL/GenBank/DDBJ databases">
        <authorList>
            <person name="Hebao G."/>
        </authorList>
    </citation>
    <scope>NUCLEOTIDE SEQUENCE [LARGE SCALE GENOMIC DNA]</scope>
    <source>
        <strain evidence="2 3">ACCC 02193</strain>
    </source>
</reference>
<gene>
    <name evidence="2" type="ORF">AB6T85_16315</name>
</gene>
<dbReference type="EMBL" id="JBGFFX010000010">
    <property type="protein sequence ID" value="MEY8771967.1"/>
    <property type="molecule type" value="Genomic_DNA"/>
</dbReference>
<feature type="signal peptide" evidence="1">
    <location>
        <begin position="1"/>
        <end position="23"/>
    </location>
</feature>
<accession>A0ABV4EAL3</accession>
<proteinExistence type="predicted"/>
<evidence type="ECO:0000313" key="2">
    <source>
        <dbReference type="EMBL" id="MEY8771967.1"/>
    </source>
</evidence>
<protein>
    <submittedName>
        <fullName evidence="2">Uncharacterized protein</fullName>
    </submittedName>
</protein>
<dbReference type="Proteomes" id="UP001565243">
    <property type="component" value="Unassembled WGS sequence"/>
</dbReference>
<sequence length="138" mass="16134">MKIKLIFIIMLALFYTFPCTVNAQVEFEQVNFIGGAYNIYINDSDCQVLTDCKKVKAEIVDKGKKKKYSVFGETITTGFGHNLRGYNFYRGKYKYEIYRPETRLNNQSDLSKWVLTIYKKNGREGFNKIFSEEGEMNI</sequence>
<evidence type="ECO:0000256" key="1">
    <source>
        <dbReference type="SAM" id="SignalP"/>
    </source>
</evidence>
<name>A0ABV4EAL3_9GAMM</name>
<feature type="chain" id="PRO_5047498346" evidence="1">
    <location>
        <begin position="24"/>
        <end position="138"/>
    </location>
</feature>
<keyword evidence="1" id="KW-0732">Signal</keyword>
<dbReference type="RefSeq" id="WP_369896154.1">
    <property type="nucleotide sequence ID" value="NZ_JBGFFX010000010.1"/>
</dbReference>